<evidence type="ECO:0000256" key="6">
    <source>
        <dbReference type="ARBA" id="ARBA00022968"/>
    </source>
</evidence>
<dbReference type="EC" id="2.4.1.-" evidence="10"/>
<evidence type="ECO:0000256" key="8">
    <source>
        <dbReference type="ARBA" id="ARBA00023034"/>
    </source>
</evidence>
<accession>A0ABN8MR99</accession>
<feature type="non-terminal residue" evidence="11">
    <location>
        <position position="1"/>
    </location>
</feature>
<dbReference type="Gene3D" id="3.90.550.50">
    <property type="match status" value="2"/>
</dbReference>
<organism evidence="11 12">
    <name type="scientific">Porites lobata</name>
    <dbReference type="NCBI Taxonomy" id="104759"/>
    <lineage>
        <taxon>Eukaryota</taxon>
        <taxon>Metazoa</taxon>
        <taxon>Cnidaria</taxon>
        <taxon>Anthozoa</taxon>
        <taxon>Hexacorallia</taxon>
        <taxon>Scleractinia</taxon>
        <taxon>Fungiina</taxon>
        <taxon>Poritidae</taxon>
        <taxon>Porites</taxon>
    </lineage>
</organism>
<comment type="similarity">
    <text evidence="2 10">Belongs to the glycosyltransferase 31 family.</text>
</comment>
<dbReference type="PANTHER" id="PTHR11214">
    <property type="entry name" value="BETA-1,3-N-ACETYLGLUCOSAMINYLTRANSFERASE"/>
    <property type="match status" value="1"/>
</dbReference>
<reference evidence="11 12" key="1">
    <citation type="submission" date="2022-05" db="EMBL/GenBank/DDBJ databases">
        <authorList>
            <consortium name="Genoscope - CEA"/>
            <person name="William W."/>
        </authorList>
    </citation>
    <scope>NUCLEOTIDE SEQUENCE [LARGE SCALE GENOMIC DNA]</scope>
</reference>
<comment type="caution">
    <text evidence="11">The sequence shown here is derived from an EMBL/GenBank/DDBJ whole genome shotgun (WGS) entry which is preliminary data.</text>
</comment>
<evidence type="ECO:0000256" key="2">
    <source>
        <dbReference type="ARBA" id="ARBA00008661"/>
    </source>
</evidence>
<evidence type="ECO:0000256" key="1">
    <source>
        <dbReference type="ARBA" id="ARBA00004323"/>
    </source>
</evidence>
<name>A0ABN8MR99_9CNID</name>
<evidence type="ECO:0000256" key="3">
    <source>
        <dbReference type="ARBA" id="ARBA00022676"/>
    </source>
</evidence>
<dbReference type="InterPro" id="IPR002659">
    <property type="entry name" value="Glyco_trans_31"/>
</dbReference>
<keyword evidence="6" id="KW-0735">Signal-anchor</keyword>
<dbReference type="Proteomes" id="UP001159405">
    <property type="component" value="Unassembled WGS sequence"/>
</dbReference>
<evidence type="ECO:0000256" key="7">
    <source>
        <dbReference type="ARBA" id="ARBA00022989"/>
    </source>
</evidence>
<dbReference type="EMBL" id="CALNXK010000002">
    <property type="protein sequence ID" value="CAH3034130.1"/>
    <property type="molecule type" value="Genomic_DNA"/>
</dbReference>
<proteinExistence type="inferred from homology"/>
<protein>
    <recommendedName>
        <fullName evidence="10">Hexosyltransferase</fullName>
        <ecNumber evidence="10">2.4.1.-</ecNumber>
    </recommendedName>
</protein>
<dbReference type="PANTHER" id="PTHR11214:SF3">
    <property type="entry name" value="BETA-1,3-GALACTOSYLTRANSFERASE 6"/>
    <property type="match status" value="1"/>
</dbReference>
<dbReference type="Pfam" id="PF01762">
    <property type="entry name" value="Galactosyl_T"/>
    <property type="match status" value="2"/>
</dbReference>
<keyword evidence="5" id="KW-0812">Transmembrane</keyword>
<keyword evidence="12" id="KW-1185">Reference proteome</keyword>
<comment type="subcellular location">
    <subcellularLocation>
        <location evidence="1 10">Golgi apparatus membrane</location>
        <topology evidence="1 10">Single-pass type II membrane protein</topology>
    </subcellularLocation>
</comment>
<keyword evidence="7" id="KW-1133">Transmembrane helix</keyword>
<evidence type="ECO:0000313" key="12">
    <source>
        <dbReference type="Proteomes" id="UP001159405"/>
    </source>
</evidence>
<feature type="non-terminal residue" evidence="11">
    <location>
        <position position="423"/>
    </location>
</feature>
<evidence type="ECO:0000256" key="5">
    <source>
        <dbReference type="ARBA" id="ARBA00022692"/>
    </source>
</evidence>
<keyword evidence="4" id="KW-0808">Transferase</keyword>
<evidence type="ECO:0000256" key="4">
    <source>
        <dbReference type="ARBA" id="ARBA00022679"/>
    </source>
</evidence>
<keyword evidence="8 10" id="KW-0333">Golgi apparatus</keyword>
<gene>
    <name evidence="11" type="ORF">PLOB_00016288</name>
</gene>
<evidence type="ECO:0000313" key="11">
    <source>
        <dbReference type="EMBL" id="CAH3034130.1"/>
    </source>
</evidence>
<evidence type="ECO:0000256" key="10">
    <source>
        <dbReference type="RuleBase" id="RU363063"/>
    </source>
</evidence>
<keyword evidence="3 10" id="KW-0328">Glycosyltransferase</keyword>
<evidence type="ECO:0000256" key="9">
    <source>
        <dbReference type="ARBA" id="ARBA00023136"/>
    </source>
</evidence>
<keyword evidence="9" id="KW-0472">Membrane</keyword>
<sequence>STHANKHHTTLITTSICLKDYFLLILVSSAPSNVGRRRGIRLTWGAENSTKPWWKTYFLVAQTRDRNLSESLLHEGDAFGDLIRADYFDDYWNQTLKIQMGFEWASRYCNFSFLLKVDDDVFVNMSALLSNLTNLKFDRVQRVKFDPNQYVTQKSFVELFMRLQNTTHPQGHQSTLISTSKCSTHLFLLILVSSSPSNIERRKDIRRTWGADNSTKPRWKAYFLIAQTRGRNLSQSLLHEGDAFGDLIRADYFDDYWNQTLKIQMGFEWASRYCNFSFLLKIDDDVFVNMNALLSNLTNPSMPKYKLYMGLLWQKLPVRRYKGDKWEVTKEEYEPDFYPDYCPGFGFVLSFDVVHSFVNLYQVVKPFKIDDVYVGMLAERAGVNGTNNHGFKEKPSPPIVPCTFDNTTLLWHGITGECLFKLF</sequence>